<dbReference type="AlphaFoldDB" id="A0A2W5KTR2"/>
<proteinExistence type="predicted"/>
<gene>
    <name evidence="1" type="ORF">DI565_02020</name>
</gene>
<evidence type="ECO:0000313" key="1">
    <source>
        <dbReference type="EMBL" id="PZQ19374.1"/>
    </source>
</evidence>
<dbReference type="Proteomes" id="UP000249577">
    <property type="component" value="Unassembled WGS sequence"/>
</dbReference>
<accession>A0A2W5KTR2</accession>
<comment type="caution">
    <text evidence="1">The sequence shown here is derived from an EMBL/GenBank/DDBJ whole genome shotgun (WGS) entry which is preliminary data.</text>
</comment>
<reference evidence="1 2" key="1">
    <citation type="submission" date="2017-08" db="EMBL/GenBank/DDBJ databases">
        <title>Infants hospitalized years apart are colonized by the same room-sourced microbial strains.</title>
        <authorList>
            <person name="Brooks B."/>
            <person name="Olm M.R."/>
            <person name="Firek B.A."/>
            <person name="Baker R."/>
            <person name="Thomas B.C."/>
            <person name="Morowitz M.J."/>
            <person name="Banfield J.F."/>
        </authorList>
    </citation>
    <scope>NUCLEOTIDE SEQUENCE [LARGE SCALE GENOMIC DNA]</scope>
    <source>
        <strain evidence="1">S2_005_003_R2_43</strain>
    </source>
</reference>
<evidence type="ECO:0000313" key="2">
    <source>
        <dbReference type="Proteomes" id="UP000249577"/>
    </source>
</evidence>
<name>A0A2W5KTR2_ANCNO</name>
<protein>
    <submittedName>
        <fullName evidence="1">Uncharacterized protein</fullName>
    </submittedName>
</protein>
<organism evidence="1 2">
    <name type="scientific">Ancylobacter novellus</name>
    <name type="common">Thiobacillus novellus</name>
    <dbReference type="NCBI Taxonomy" id="921"/>
    <lineage>
        <taxon>Bacteria</taxon>
        <taxon>Pseudomonadati</taxon>
        <taxon>Pseudomonadota</taxon>
        <taxon>Alphaproteobacteria</taxon>
        <taxon>Hyphomicrobiales</taxon>
        <taxon>Xanthobacteraceae</taxon>
        <taxon>Ancylobacter</taxon>
    </lineage>
</organism>
<sequence>MTAPQAALTRFVAEELVRPVPTAVAAFAAELAARGGQGVVGVVFYGSALRTSATDGLLDFYILLDRLEAWDASPALRFGNKVLPPNVEYAETTAAGMTLRAKLAVMTLEQFRRHARHESRDTTIWARFAQPCALGWSRDAFAAQSVAEAVSVAVRGASWWAAHLGPKTGSATDFWLALFSRTYASELRVEGASRSGSIVEAAPERYGRALRLGWAAEGIAFREAMGELAPDISDEARQNAEGAWRTRKRLAKPLNLLRLAKAAFSFSGGVDYIAWKIERHSGHRVEVTPFQRRHPLLAAGPALWRLWRKGVLR</sequence>
<dbReference type="EMBL" id="QFPN01000001">
    <property type="protein sequence ID" value="PZQ19374.1"/>
    <property type="molecule type" value="Genomic_DNA"/>
</dbReference>